<protein>
    <recommendedName>
        <fullName evidence="2">BD-FAE-like domain-containing protein</fullName>
    </recommendedName>
</protein>
<dbReference type="InterPro" id="IPR029058">
    <property type="entry name" value="AB_hydrolase_fold"/>
</dbReference>
<dbReference type="EMBL" id="NHNI01000001">
    <property type="protein sequence ID" value="OZY86514.1"/>
    <property type="molecule type" value="Genomic_DNA"/>
</dbReference>
<dbReference type="GO" id="GO:0016787">
    <property type="term" value="F:hydrolase activity"/>
    <property type="evidence" value="ECO:0007669"/>
    <property type="project" value="UniProtKB-KW"/>
</dbReference>
<organism evidence="3 4">
    <name type="scientific">Cellvibrio mixtus</name>
    <dbReference type="NCBI Taxonomy" id="39650"/>
    <lineage>
        <taxon>Bacteria</taxon>
        <taxon>Pseudomonadati</taxon>
        <taxon>Pseudomonadota</taxon>
        <taxon>Gammaproteobacteria</taxon>
        <taxon>Cellvibrionales</taxon>
        <taxon>Cellvibrionaceae</taxon>
        <taxon>Cellvibrio</taxon>
    </lineage>
</organism>
<accession>A0A266Q9F5</accession>
<keyword evidence="1" id="KW-0378">Hydrolase</keyword>
<feature type="domain" description="BD-FAE-like" evidence="2">
    <location>
        <begin position="40"/>
        <end position="174"/>
    </location>
</feature>
<dbReference type="InterPro" id="IPR050300">
    <property type="entry name" value="GDXG_lipolytic_enzyme"/>
</dbReference>
<proteinExistence type="predicted"/>
<dbReference type="SUPFAM" id="SSF53474">
    <property type="entry name" value="alpha/beta-Hydrolases"/>
    <property type="match status" value="1"/>
</dbReference>
<dbReference type="Pfam" id="PF20434">
    <property type="entry name" value="BD-FAE"/>
    <property type="match status" value="1"/>
</dbReference>
<sequence length="286" mass="31663">MWPEGSKVLEDGIRIISNDEYAKNNPRLVITHPTFLLYPPKTHSTRTAIIVFPGGGYKGVAIGGKSTIGFNGADVCKWLTDVGITCIVVKYRVPNSGCSWNAKTRLHDTPDIPMALQDAQRVISMVRYNAKKYNVDPNKIGVMGFSAGGNMAVLASTAFKKRAYEPIDEIDQVSSRPNFAIPVYPGHLTMEHKNKMPKAIAAQELNTDIEISADIPPTLLVHAKDDAVDPVHYSTVYERELKKAGVNVKFLLYQTGGHAFGVKKQGKDTDRWPDDALEWLKEIKIL</sequence>
<dbReference type="PANTHER" id="PTHR48081:SF6">
    <property type="entry name" value="PEPTIDASE S9 PROLYL OLIGOPEPTIDASE CATALYTIC DOMAIN-CONTAINING PROTEIN"/>
    <property type="match status" value="1"/>
</dbReference>
<evidence type="ECO:0000313" key="3">
    <source>
        <dbReference type="EMBL" id="OZY86514.1"/>
    </source>
</evidence>
<comment type="caution">
    <text evidence="3">The sequence shown here is derived from an EMBL/GenBank/DDBJ whole genome shotgun (WGS) entry which is preliminary data.</text>
</comment>
<reference evidence="4" key="1">
    <citation type="submission" date="2017-05" db="EMBL/GenBank/DDBJ databases">
        <authorList>
            <person name="Barney B.M."/>
        </authorList>
    </citation>
    <scope>NUCLEOTIDE SEQUENCE [LARGE SCALE GENOMIC DNA]</scope>
    <source>
        <strain evidence="4">PSBB022</strain>
    </source>
</reference>
<name>A0A266Q9F5_9GAMM</name>
<gene>
    <name evidence="3" type="ORF">CBP51_05690</name>
</gene>
<evidence type="ECO:0000256" key="1">
    <source>
        <dbReference type="ARBA" id="ARBA00022801"/>
    </source>
</evidence>
<evidence type="ECO:0000259" key="2">
    <source>
        <dbReference type="Pfam" id="PF20434"/>
    </source>
</evidence>
<dbReference type="AlphaFoldDB" id="A0A266Q9F5"/>
<dbReference type="InterPro" id="IPR049492">
    <property type="entry name" value="BD-FAE-like_dom"/>
</dbReference>
<evidence type="ECO:0000313" key="4">
    <source>
        <dbReference type="Proteomes" id="UP000216101"/>
    </source>
</evidence>
<keyword evidence="4" id="KW-1185">Reference proteome</keyword>
<dbReference type="Proteomes" id="UP000216101">
    <property type="component" value="Unassembled WGS sequence"/>
</dbReference>
<dbReference type="Gene3D" id="3.40.50.1820">
    <property type="entry name" value="alpha/beta hydrolase"/>
    <property type="match status" value="1"/>
</dbReference>
<dbReference type="PANTHER" id="PTHR48081">
    <property type="entry name" value="AB HYDROLASE SUPERFAMILY PROTEIN C4A8.06C"/>
    <property type="match status" value="1"/>
</dbReference>